<comment type="caution">
    <text evidence="1">The sequence shown here is derived from an EMBL/GenBank/DDBJ whole genome shotgun (WGS) entry which is preliminary data.</text>
</comment>
<gene>
    <name evidence="1" type="ORF">B6D06_02325</name>
</gene>
<protein>
    <recommendedName>
        <fullName evidence="3">DNA mismatch repair protein MutS-like N-terminal domain-containing protein</fullName>
    </recommendedName>
</protein>
<name>A0A242NWY1_9GAMM</name>
<dbReference type="RefSeq" id="WP_065613331.1">
    <property type="nucleotide sequence ID" value="NZ_CAMLFL010000051.1"/>
</dbReference>
<reference evidence="1 2" key="1">
    <citation type="submission" date="2017-03" db="EMBL/GenBank/DDBJ databases">
        <title>Comparative genomics of honeybee gut symbionts reveal geographically distinct and subgroup specific antibiotic resistance.</title>
        <authorList>
            <person name="Ludvigsen J."/>
            <person name="Porcellato D."/>
            <person name="Labee-Lund T.M."/>
            <person name="Amdam G.V."/>
            <person name="Rudi K."/>
        </authorList>
    </citation>
    <scope>NUCLEOTIDE SEQUENCE [LARGE SCALE GENOMIC DNA]</scope>
    <source>
        <strain evidence="1 2">A-4-12</strain>
    </source>
</reference>
<organism evidence="1 2">
    <name type="scientific">Gilliamella apis</name>
    <dbReference type="NCBI Taxonomy" id="1970738"/>
    <lineage>
        <taxon>Bacteria</taxon>
        <taxon>Pseudomonadati</taxon>
        <taxon>Pseudomonadota</taxon>
        <taxon>Gammaproteobacteria</taxon>
        <taxon>Orbales</taxon>
        <taxon>Orbaceae</taxon>
        <taxon>Gilliamella</taxon>
    </lineage>
</organism>
<evidence type="ECO:0000313" key="1">
    <source>
        <dbReference type="EMBL" id="OTQ51966.1"/>
    </source>
</evidence>
<dbReference type="EMBL" id="NASK01000075">
    <property type="protein sequence ID" value="OTQ51966.1"/>
    <property type="molecule type" value="Genomic_DNA"/>
</dbReference>
<dbReference type="AlphaFoldDB" id="A0A242NWY1"/>
<evidence type="ECO:0000313" key="2">
    <source>
        <dbReference type="Proteomes" id="UP000194968"/>
    </source>
</evidence>
<evidence type="ECO:0008006" key="3">
    <source>
        <dbReference type="Google" id="ProtNLM"/>
    </source>
</evidence>
<dbReference type="Proteomes" id="UP000194968">
    <property type="component" value="Unassembled WGS sequence"/>
</dbReference>
<sequence>MNMLQKFYQQDQFKGILLFKEGMFLRAYNQGAFLLTEHLGCCLNLRFMQFKKYPNRQIVVCGFPESKLTERLPKAVKTVFGAELRMDYDTEQYHQWLKRRWHEERVANEMSKADIEPLKTSKASASEPADIDKKLYKIELKLSKQQLIYLKYWQSDSHIIDTDKEFIKNIKKQLFKT</sequence>
<accession>A0A242NWY1</accession>
<proteinExistence type="predicted"/>
<dbReference type="OrthoDB" id="7068623at2"/>